<gene>
    <name evidence="2" type="ORF">MNBD_GAMMA21-1334</name>
</gene>
<dbReference type="PROSITE" id="PS51782">
    <property type="entry name" value="LYSM"/>
    <property type="match status" value="1"/>
</dbReference>
<dbReference type="Gene3D" id="3.10.350.10">
    <property type="entry name" value="LysM domain"/>
    <property type="match status" value="1"/>
</dbReference>
<dbReference type="CDD" id="cd00118">
    <property type="entry name" value="LysM"/>
    <property type="match status" value="1"/>
</dbReference>
<dbReference type="InterPro" id="IPR052196">
    <property type="entry name" value="Bact_Kbp"/>
</dbReference>
<dbReference type="SUPFAM" id="SSF54106">
    <property type="entry name" value="LysM domain"/>
    <property type="match status" value="1"/>
</dbReference>
<dbReference type="InterPro" id="IPR036779">
    <property type="entry name" value="LysM_dom_sf"/>
</dbReference>
<reference evidence="2" key="1">
    <citation type="submission" date="2018-06" db="EMBL/GenBank/DDBJ databases">
        <authorList>
            <person name="Zhirakovskaya E."/>
        </authorList>
    </citation>
    <scope>NUCLEOTIDE SEQUENCE</scope>
</reference>
<sequence length="400" mass="44348">MIPNKRLRIHLSPILAGSLLILAACSNKPINDVEKAPVVNSPAPEELVRNEPVEIENSEPMPAAPEQDVPMASPINDGVPDRYVVKKGDTLWDISSHFLKDPWLWPEVWHVNPKIRNPHLIYPGDVIALTWQDGKPSISIVGAEVESIPLPATNLVTVKLSPSAREEKLSRAIDTIPKSAIAAFLRRPFILEPSVLDKSPYIVSNYGDYIISGRGARIYVRPILDASILHYNIVRKGRKYIDPDTNKLLGYEAINLGSARLLKLGDPATLVVETAYKEILKGDVLVPVQSEELDLNFYPRAPDRDIAGRIISVAEGVDRIGQYNIVVLNKGISDGLKAGHVLEIHQAGKIVKSPRGRFRIRLPEERAGLLMIFKPDEKVSYGLVMEAFSELAVHDYVYSP</sequence>
<dbReference type="PANTHER" id="PTHR34700">
    <property type="entry name" value="POTASSIUM BINDING PROTEIN KBP"/>
    <property type="match status" value="1"/>
</dbReference>
<evidence type="ECO:0000313" key="2">
    <source>
        <dbReference type="EMBL" id="VAW96182.1"/>
    </source>
</evidence>
<dbReference type="PROSITE" id="PS51257">
    <property type="entry name" value="PROKAR_LIPOPROTEIN"/>
    <property type="match status" value="1"/>
</dbReference>
<dbReference type="AlphaFoldDB" id="A0A3B1A8M9"/>
<dbReference type="EMBL" id="UOFR01000037">
    <property type="protein sequence ID" value="VAW96182.1"/>
    <property type="molecule type" value="Genomic_DNA"/>
</dbReference>
<name>A0A3B1A8M9_9ZZZZ</name>
<dbReference type="Pfam" id="PF01476">
    <property type="entry name" value="LysM"/>
    <property type="match status" value="1"/>
</dbReference>
<dbReference type="InterPro" id="IPR018392">
    <property type="entry name" value="LysM"/>
</dbReference>
<organism evidence="2">
    <name type="scientific">hydrothermal vent metagenome</name>
    <dbReference type="NCBI Taxonomy" id="652676"/>
    <lineage>
        <taxon>unclassified sequences</taxon>
        <taxon>metagenomes</taxon>
        <taxon>ecological metagenomes</taxon>
    </lineage>
</organism>
<accession>A0A3B1A8M9</accession>
<dbReference type="PANTHER" id="PTHR34700:SF4">
    <property type="entry name" value="PHAGE-LIKE ELEMENT PBSX PROTEIN XKDP"/>
    <property type="match status" value="1"/>
</dbReference>
<evidence type="ECO:0000259" key="1">
    <source>
        <dbReference type="PROSITE" id="PS51782"/>
    </source>
</evidence>
<dbReference type="SMART" id="SM00257">
    <property type="entry name" value="LysM"/>
    <property type="match status" value="1"/>
</dbReference>
<proteinExistence type="predicted"/>
<protein>
    <submittedName>
        <fullName evidence="2">Uncharacterized protein with LysM domain, COG1652</fullName>
    </submittedName>
</protein>
<feature type="domain" description="LysM" evidence="1">
    <location>
        <begin position="81"/>
        <end position="129"/>
    </location>
</feature>